<evidence type="ECO:0000313" key="1">
    <source>
        <dbReference type="EMBL" id="MDJ1157845.1"/>
    </source>
</evidence>
<sequence length="161" mass="17372">MAHEYKATVRWMRESGAPFTDNRYSRGHAWLFDGGVEVPASSSPSVVPLPLSRADAVDPEEAFVAALSSCHMLFFLSFAAKRGFVVDRYEDAAIGVMGKNGAGKVVVTRVTLSPSIVFSGDRRPSPSDIAHLHHEAHEACFIANSVTTEVVIAEIPPIFAS</sequence>
<dbReference type="InterPro" id="IPR003718">
    <property type="entry name" value="OsmC/Ohr_fam"/>
</dbReference>
<dbReference type="Pfam" id="PF02566">
    <property type="entry name" value="OsmC"/>
    <property type="match status" value="1"/>
</dbReference>
<dbReference type="Gene3D" id="3.30.300.20">
    <property type="match status" value="1"/>
</dbReference>
<organism evidence="1 2">
    <name type="scientific">Chelatococcus albus</name>
    <dbReference type="NCBI Taxonomy" id="3047466"/>
    <lineage>
        <taxon>Bacteria</taxon>
        <taxon>Pseudomonadati</taxon>
        <taxon>Pseudomonadota</taxon>
        <taxon>Alphaproteobacteria</taxon>
        <taxon>Hyphomicrobiales</taxon>
        <taxon>Chelatococcaceae</taxon>
        <taxon>Chelatococcus</taxon>
    </lineage>
</organism>
<protein>
    <submittedName>
        <fullName evidence="1">OsmC family protein</fullName>
    </submittedName>
</protein>
<gene>
    <name evidence="1" type="ORF">QNA08_06320</name>
</gene>
<dbReference type="InterPro" id="IPR052707">
    <property type="entry name" value="OsmC_Ohr_Peroxiredoxin"/>
</dbReference>
<evidence type="ECO:0000313" key="2">
    <source>
        <dbReference type="Proteomes" id="UP001321492"/>
    </source>
</evidence>
<comment type="caution">
    <text evidence="1">The sequence shown here is derived from an EMBL/GenBank/DDBJ whole genome shotgun (WGS) entry which is preliminary data.</text>
</comment>
<dbReference type="Proteomes" id="UP001321492">
    <property type="component" value="Unassembled WGS sequence"/>
</dbReference>
<name>A0ABT7AER1_9HYPH</name>
<proteinExistence type="predicted"/>
<dbReference type="EMBL" id="JASJEV010000003">
    <property type="protein sequence ID" value="MDJ1157845.1"/>
    <property type="molecule type" value="Genomic_DNA"/>
</dbReference>
<keyword evidence="2" id="KW-1185">Reference proteome</keyword>
<reference evidence="1 2" key="1">
    <citation type="submission" date="2023-05" db="EMBL/GenBank/DDBJ databases">
        <title>Chelatococcus sp. nov., a moderately thermophilic bacterium isolated from hot spring microbial mat.</title>
        <authorList>
            <person name="Hu C.-J."/>
            <person name="Li W.-J."/>
        </authorList>
    </citation>
    <scope>NUCLEOTIDE SEQUENCE [LARGE SCALE GENOMIC DNA]</scope>
    <source>
        <strain evidence="1 2">SYSU G07232</strain>
    </source>
</reference>
<dbReference type="InterPro" id="IPR036102">
    <property type="entry name" value="OsmC/Ohrsf"/>
</dbReference>
<accession>A0ABT7AER1</accession>
<dbReference type="InterPro" id="IPR015946">
    <property type="entry name" value="KH_dom-like_a/b"/>
</dbReference>
<dbReference type="RefSeq" id="WP_283739841.1">
    <property type="nucleotide sequence ID" value="NZ_JASJEV010000003.1"/>
</dbReference>
<dbReference type="PANTHER" id="PTHR42830:SF2">
    <property type="entry name" value="OSMC_OHR FAMILY PROTEIN"/>
    <property type="match status" value="1"/>
</dbReference>
<dbReference type="SUPFAM" id="SSF82784">
    <property type="entry name" value="OsmC-like"/>
    <property type="match status" value="1"/>
</dbReference>
<dbReference type="PANTHER" id="PTHR42830">
    <property type="entry name" value="OSMOTICALLY INDUCIBLE FAMILY PROTEIN"/>
    <property type="match status" value="1"/>
</dbReference>